<dbReference type="EMBL" id="HF583597">
    <property type="protein sequence ID" value="CCQ43094.1"/>
    <property type="molecule type" value="Genomic_DNA"/>
</dbReference>
<reference evidence="1" key="1">
    <citation type="journal article" date="2013" name="PLoS ONE">
        <title>Direct detection of alternative open reading frames translation products in human significantly expands the proteome.</title>
        <authorList>
            <person name="Vanderperre B."/>
            <person name="Lucier J.-F."/>
            <person name="Motard J."/>
            <person name="Tremblay G."/>
            <person name="Vanderperre S."/>
            <person name="Wisztorski M."/>
            <person name="Salzet M."/>
            <person name="Boisvert F.-M."/>
            <person name="Roucou X."/>
        </authorList>
    </citation>
    <scope>NUCLEOTIDE SEQUENCE</scope>
</reference>
<evidence type="ECO:0000313" key="1">
    <source>
        <dbReference type="EMBL" id="CCQ43094.1"/>
    </source>
</evidence>
<dbReference type="ChiTaRS" id="ADCY8">
    <property type="organism name" value="human"/>
</dbReference>
<proteinExistence type="predicted"/>
<dbReference type="OrthoDB" id="10006362at2759"/>
<sequence length="58" mass="6487">MRSLLTSMSCLVKTDFKTLKRLRPLAAPTWPCQACHLKNSNVKTSGDICVLWLTSHSP</sequence>
<protein>
    <submittedName>
        <fullName evidence="1">Alternative protein ADCY8</fullName>
    </submittedName>
</protein>
<dbReference type="AlphaFoldDB" id="L8E7I7"/>
<accession>L8E7I7</accession>
<gene>
    <name evidence="1" type="primary">ADCY8</name>
</gene>
<organism evidence="1">
    <name type="scientific">Homo sapiens</name>
    <name type="common">Human</name>
    <dbReference type="NCBI Taxonomy" id="9606"/>
    <lineage>
        <taxon>Eukaryota</taxon>
        <taxon>Metazoa</taxon>
        <taxon>Chordata</taxon>
        <taxon>Craniata</taxon>
        <taxon>Vertebrata</taxon>
        <taxon>Euteleostomi</taxon>
        <taxon>Mammalia</taxon>
        <taxon>Eutheria</taxon>
        <taxon>Euarchontoglires</taxon>
        <taxon>Primates</taxon>
        <taxon>Haplorrhini</taxon>
        <taxon>Catarrhini</taxon>
        <taxon>Hominidae</taxon>
        <taxon>Homo</taxon>
    </lineage>
</organism>
<name>L8E7I7_HUMAN</name>